<reference evidence="2 3" key="1">
    <citation type="submission" date="2021-04" db="EMBL/GenBank/DDBJ databases">
        <authorList>
            <person name="Bliznina A."/>
        </authorList>
    </citation>
    <scope>NUCLEOTIDE SEQUENCE [LARGE SCALE GENOMIC DNA]</scope>
</reference>
<dbReference type="Proteomes" id="UP001158576">
    <property type="component" value="Chromosome 2"/>
</dbReference>
<accession>A0ABN7T5V2</accession>
<dbReference type="EMBL" id="OU015567">
    <property type="protein sequence ID" value="CAG5110956.1"/>
    <property type="molecule type" value="Genomic_DNA"/>
</dbReference>
<feature type="domain" description="DUF4455" evidence="1">
    <location>
        <begin position="7"/>
        <end position="157"/>
    </location>
</feature>
<dbReference type="Pfam" id="PF14643">
    <property type="entry name" value="DUF4455"/>
    <property type="match status" value="1"/>
</dbReference>
<evidence type="ECO:0000313" key="2">
    <source>
        <dbReference type="EMBL" id="CAG5110956.1"/>
    </source>
</evidence>
<evidence type="ECO:0000313" key="3">
    <source>
        <dbReference type="Proteomes" id="UP001158576"/>
    </source>
</evidence>
<dbReference type="InterPro" id="IPR028089">
    <property type="entry name" value="DUF4455"/>
</dbReference>
<keyword evidence="3" id="KW-1185">Reference proteome</keyword>
<protein>
    <submittedName>
        <fullName evidence="2">Oidioi.mRNA.OKI2018_I69.chr2.g5302.t1.cds</fullName>
    </submittedName>
</protein>
<sequence>MLENIIKASESAIANFRSSCQALESSLIKSTGEILESTLMAMNKNGLLVEKENRKIIENESMVLNQVFFANNRTCSKILKALATDHTSVALQTRVAFTERKNAWIDVKNESAKAKFFEYLDQQELRNPSFVEEILNDLRENQSQAISRRTDLLLSLSVKGFEIFSINLSLYQKQSV</sequence>
<evidence type="ECO:0000259" key="1">
    <source>
        <dbReference type="Pfam" id="PF14643"/>
    </source>
</evidence>
<organism evidence="2 3">
    <name type="scientific">Oikopleura dioica</name>
    <name type="common">Tunicate</name>
    <dbReference type="NCBI Taxonomy" id="34765"/>
    <lineage>
        <taxon>Eukaryota</taxon>
        <taxon>Metazoa</taxon>
        <taxon>Chordata</taxon>
        <taxon>Tunicata</taxon>
        <taxon>Appendicularia</taxon>
        <taxon>Copelata</taxon>
        <taxon>Oikopleuridae</taxon>
        <taxon>Oikopleura</taxon>
    </lineage>
</organism>
<name>A0ABN7T5V2_OIKDI</name>
<proteinExistence type="predicted"/>
<gene>
    <name evidence="2" type="ORF">OKIOD_LOCUS14067</name>
</gene>